<evidence type="ECO:0000313" key="1">
    <source>
        <dbReference type="EMBL" id="GAW91002.1"/>
    </source>
</evidence>
<dbReference type="Proteomes" id="UP000197032">
    <property type="component" value="Unassembled WGS sequence"/>
</dbReference>
<keyword evidence="2" id="KW-1185">Reference proteome</keyword>
<proteinExistence type="predicted"/>
<name>A0A1Z5HN98_9FIRM</name>
<gene>
    <name evidence="1" type="ORF">KKC1_01640</name>
</gene>
<accession>A0A1Z5HN98</accession>
<dbReference type="AlphaFoldDB" id="A0A1Z5HN98"/>
<reference evidence="2" key="1">
    <citation type="journal article" date="2017" name="Appl. Environ. Microbiol.">
        <title>Genomic analysis of Calderihabitans maritimus KKC1, a thermophilic hydrogenogenic carboxydotrophic bacterium isolated from marine sediment.</title>
        <authorList>
            <person name="Omae K."/>
            <person name="Yoneda Y."/>
            <person name="Fukuyama Y."/>
            <person name="Yoshida T."/>
            <person name="Sako Y."/>
        </authorList>
    </citation>
    <scope>NUCLEOTIDE SEQUENCE [LARGE SCALE GENOMIC DNA]</scope>
    <source>
        <strain evidence="2">KKC1</strain>
    </source>
</reference>
<dbReference type="EMBL" id="BDGJ01000003">
    <property type="protein sequence ID" value="GAW91002.1"/>
    <property type="molecule type" value="Genomic_DNA"/>
</dbReference>
<organism evidence="1 2">
    <name type="scientific">Calderihabitans maritimus</name>
    <dbReference type="NCBI Taxonomy" id="1246530"/>
    <lineage>
        <taxon>Bacteria</taxon>
        <taxon>Bacillati</taxon>
        <taxon>Bacillota</taxon>
        <taxon>Clostridia</taxon>
        <taxon>Neomoorellales</taxon>
        <taxon>Calderihabitantaceae</taxon>
        <taxon>Calderihabitans</taxon>
    </lineage>
</organism>
<evidence type="ECO:0000313" key="2">
    <source>
        <dbReference type="Proteomes" id="UP000197032"/>
    </source>
</evidence>
<protein>
    <submittedName>
        <fullName evidence="1">Uncharacterized protein</fullName>
    </submittedName>
</protein>
<sequence length="92" mass="10679">MDFIINVYVKWYFFTPSIVSPPRLYVAKTIIVFVNEIHSHCIAINTSHATLDTDQILSFQQTNTHIHCIPLYSVRFQQFSASQGMGFLELQR</sequence>
<comment type="caution">
    <text evidence="1">The sequence shown here is derived from an EMBL/GenBank/DDBJ whole genome shotgun (WGS) entry which is preliminary data.</text>
</comment>